<evidence type="ECO:0000256" key="1">
    <source>
        <dbReference type="SAM" id="MobiDB-lite"/>
    </source>
</evidence>
<accession>A0A8X6XXZ7</accession>
<organism evidence="2 3">
    <name type="scientific">Trichonephila inaurata madagascariensis</name>
    <dbReference type="NCBI Taxonomy" id="2747483"/>
    <lineage>
        <taxon>Eukaryota</taxon>
        <taxon>Metazoa</taxon>
        <taxon>Ecdysozoa</taxon>
        <taxon>Arthropoda</taxon>
        <taxon>Chelicerata</taxon>
        <taxon>Arachnida</taxon>
        <taxon>Araneae</taxon>
        <taxon>Araneomorphae</taxon>
        <taxon>Entelegynae</taxon>
        <taxon>Araneoidea</taxon>
        <taxon>Nephilidae</taxon>
        <taxon>Trichonephila</taxon>
        <taxon>Trichonephila inaurata</taxon>
    </lineage>
</organism>
<name>A0A8X6XXZ7_9ARAC</name>
<reference evidence="2" key="1">
    <citation type="submission" date="2020-08" db="EMBL/GenBank/DDBJ databases">
        <title>Multicomponent nature underlies the extraordinary mechanical properties of spider dragline silk.</title>
        <authorList>
            <person name="Kono N."/>
            <person name="Nakamura H."/>
            <person name="Mori M."/>
            <person name="Yoshida Y."/>
            <person name="Ohtoshi R."/>
            <person name="Malay A.D."/>
            <person name="Moran D.A.P."/>
            <person name="Tomita M."/>
            <person name="Numata K."/>
            <person name="Arakawa K."/>
        </authorList>
    </citation>
    <scope>NUCLEOTIDE SEQUENCE</scope>
</reference>
<gene>
    <name evidence="2" type="ORF">TNIN_440821</name>
</gene>
<dbReference type="EMBL" id="BMAV01013294">
    <property type="protein sequence ID" value="GFY60807.1"/>
    <property type="molecule type" value="Genomic_DNA"/>
</dbReference>
<keyword evidence="3" id="KW-1185">Reference proteome</keyword>
<evidence type="ECO:0000313" key="2">
    <source>
        <dbReference type="EMBL" id="GFY60807.1"/>
    </source>
</evidence>
<evidence type="ECO:0000313" key="3">
    <source>
        <dbReference type="Proteomes" id="UP000886998"/>
    </source>
</evidence>
<feature type="region of interest" description="Disordered" evidence="1">
    <location>
        <begin position="36"/>
        <end position="101"/>
    </location>
</feature>
<sequence>MWGLWRQKDWIVIELGRYRNQWQHRQKRSCRIEATGLGEKKSMKDMSCSDSPVPACNEEQNQPTEDKSCPGSPVPVHHKELRQRRKDQSCLAGPAPVHIEK</sequence>
<protein>
    <submittedName>
        <fullName evidence="2">Uncharacterized protein</fullName>
    </submittedName>
</protein>
<dbReference type="AlphaFoldDB" id="A0A8X6XXZ7"/>
<dbReference type="Proteomes" id="UP000886998">
    <property type="component" value="Unassembled WGS sequence"/>
</dbReference>
<comment type="caution">
    <text evidence="2">The sequence shown here is derived from an EMBL/GenBank/DDBJ whole genome shotgun (WGS) entry which is preliminary data.</text>
</comment>
<proteinExistence type="predicted"/>